<dbReference type="EMBL" id="JACXAE010000093">
    <property type="protein sequence ID" value="MBD2776378.1"/>
    <property type="molecule type" value="Genomic_DNA"/>
</dbReference>
<organism evidence="2 3">
    <name type="scientific">Iningainema tapete BLCC-T55</name>
    <dbReference type="NCBI Taxonomy" id="2748662"/>
    <lineage>
        <taxon>Bacteria</taxon>
        <taxon>Bacillati</taxon>
        <taxon>Cyanobacteriota</taxon>
        <taxon>Cyanophyceae</taxon>
        <taxon>Nostocales</taxon>
        <taxon>Scytonemataceae</taxon>
        <taxon>Iningainema tapete</taxon>
    </lineage>
</organism>
<evidence type="ECO:0000313" key="2">
    <source>
        <dbReference type="EMBL" id="MBD2776378.1"/>
    </source>
</evidence>
<proteinExistence type="predicted"/>
<dbReference type="RefSeq" id="WP_190835453.1">
    <property type="nucleotide sequence ID" value="NZ_CAWPPI010000093.1"/>
</dbReference>
<keyword evidence="1" id="KW-0472">Membrane</keyword>
<accession>A0A8J6XKJ9</accession>
<evidence type="ECO:0000256" key="1">
    <source>
        <dbReference type="SAM" id="Phobius"/>
    </source>
</evidence>
<protein>
    <submittedName>
        <fullName evidence="2">Uncharacterized protein</fullName>
    </submittedName>
</protein>
<name>A0A8J6XKJ9_9CYAN</name>
<keyword evidence="1" id="KW-1133">Transmembrane helix</keyword>
<keyword evidence="3" id="KW-1185">Reference proteome</keyword>
<keyword evidence="1" id="KW-0812">Transmembrane</keyword>
<feature type="transmembrane region" description="Helical" evidence="1">
    <location>
        <begin position="21"/>
        <end position="39"/>
    </location>
</feature>
<evidence type="ECO:0000313" key="3">
    <source>
        <dbReference type="Proteomes" id="UP000629098"/>
    </source>
</evidence>
<dbReference type="AlphaFoldDB" id="A0A8J6XKJ9"/>
<reference evidence="2" key="1">
    <citation type="submission" date="2020-09" db="EMBL/GenBank/DDBJ databases">
        <title>Iningainema tapete sp. nov. (Scytonemataceae, Cyanobacteria) from greenhouses in central Florida (USA) produces two types of nodularin with biosynthetic potential for microcystin-LR and anabaenopeptins.</title>
        <authorList>
            <person name="Berthold D.E."/>
            <person name="Lefler F.W."/>
            <person name="Huang I.-S."/>
            <person name="Abdulla H."/>
            <person name="Zimba P.V."/>
            <person name="Laughinghouse H.D. IV."/>
        </authorList>
    </citation>
    <scope>NUCLEOTIDE SEQUENCE</scope>
    <source>
        <strain evidence="2">BLCCT55</strain>
    </source>
</reference>
<sequence>MKKQITQPKYQLKSGIKWLSKSVSVAVAYALLVNIPAIVSRSDRYHVLDLGVLSKKQGF</sequence>
<comment type="caution">
    <text evidence="2">The sequence shown here is derived from an EMBL/GenBank/DDBJ whole genome shotgun (WGS) entry which is preliminary data.</text>
</comment>
<dbReference type="Proteomes" id="UP000629098">
    <property type="component" value="Unassembled WGS sequence"/>
</dbReference>
<gene>
    <name evidence="2" type="ORF">ICL16_31060</name>
</gene>